<dbReference type="AlphaFoldDB" id="A0A2P5FRT6"/>
<comment type="caution">
    <text evidence="1">The sequence shown here is derived from an EMBL/GenBank/DDBJ whole genome shotgun (WGS) entry which is preliminary data.</text>
</comment>
<dbReference type="OrthoDB" id="10490745at2759"/>
<gene>
    <name evidence="1" type="ORF">TorRG33x02_038820</name>
</gene>
<proteinExistence type="predicted"/>
<reference evidence="2" key="1">
    <citation type="submission" date="2016-06" db="EMBL/GenBank/DDBJ databases">
        <title>Parallel loss of symbiosis genes in relatives of nitrogen-fixing non-legume Parasponia.</title>
        <authorList>
            <person name="Van Velzen R."/>
            <person name="Holmer R."/>
            <person name="Bu F."/>
            <person name="Rutten L."/>
            <person name="Van Zeijl A."/>
            <person name="Liu W."/>
            <person name="Santuari L."/>
            <person name="Cao Q."/>
            <person name="Sharma T."/>
            <person name="Shen D."/>
            <person name="Roswanjaya Y."/>
            <person name="Wardhani T."/>
            <person name="Kalhor M.S."/>
            <person name="Jansen J."/>
            <person name="Van den Hoogen J."/>
            <person name="Gungor B."/>
            <person name="Hartog M."/>
            <person name="Hontelez J."/>
            <person name="Verver J."/>
            <person name="Yang W.-C."/>
            <person name="Schijlen E."/>
            <person name="Repin R."/>
            <person name="Schilthuizen M."/>
            <person name="Schranz E."/>
            <person name="Heidstra R."/>
            <person name="Miyata K."/>
            <person name="Fedorova E."/>
            <person name="Kohlen W."/>
            <person name="Bisseling T."/>
            <person name="Smit S."/>
            <person name="Geurts R."/>
        </authorList>
    </citation>
    <scope>NUCLEOTIDE SEQUENCE [LARGE SCALE GENOMIC DNA]</scope>
    <source>
        <strain evidence="2">cv. RG33-2</strain>
    </source>
</reference>
<accession>A0A2P5FRT6</accession>
<evidence type="ECO:0000313" key="2">
    <source>
        <dbReference type="Proteomes" id="UP000237000"/>
    </source>
</evidence>
<dbReference type="EMBL" id="JXTC01000013">
    <property type="protein sequence ID" value="POO00469.1"/>
    <property type="molecule type" value="Genomic_DNA"/>
</dbReference>
<keyword evidence="2" id="KW-1185">Reference proteome</keyword>
<protein>
    <submittedName>
        <fullName evidence="1">Uncharacterized protein</fullName>
    </submittedName>
</protein>
<evidence type="ECO:0000313" key="1">
    <source>
        <dbReference type="EMBL" id="POO00469.1"/>
    </source>
</evidence>
<sequence>MISWFNSLSHYLSKCSTLKTTMKLLVFPFLYPQNDKATSIACLHLALACSSLSLRVSSLTAAFTIAKSISISLKTLNSSVISLSSTSPPSLSTSASSLALSATISPAFASSSVDPNSFPIKPSSFSRKSAITNPFGFSSLISFVLFHPISKFGGSGAASPVPGLRSRIISDRRRFSIGNDSAGIVVSEVGVGSGESGGSGVELGFEFEFVVVHLIGEWCLVGGRWRRK</sequence>
<organism evidence="1 2">
    <name type="scientific">Trema orientale</name>
    <name type="common">Charcoal tree</name>
    <name type="synonym">Celtis orientalis</name>
    <dbReference type="NCBI Taxonomy" id="63057"/>
    <lineage>
        <taxon>Eukaryota</taxon>
        <taxon>Viridiplantae</taxon>
        <taxon>Streptophyta</taxon>
        <taxon>Embryophyta</taxon>
        <taxon>Tracheophyta</taxon>
        <taxon>Spermatophyta</taxon>
        <taxon>Magnoliopsida</taxon>
        <taxon>eudicotyledons</taxon>
        <taxon>Gunneridae</taxon>
        <taxon>Pentapetalae</taxon>
        <taxon>rosids</taxon>
        <taxon>fabids</taxon>
        <taxon>Rosales</taxon>
        <taxon>Cannabaceae</taxon>
        <taxon>Trema</taxon>
    </lineage>
</organism>
<name>A0A2P5FRT6_TREOI</name>
<dbReference type="InParanoid" id="A0A2P5FRT6"/>
<dbReference type="Proteomes" id="UP000237000">
    <property type="component" value="Unassembled WGS sequence"/>
</dbReference>